<feature type="domain" description="PNPLA" evidence="5">
    <location>
        <begin position="9"/>
        <end position="176"/>
    </location>
</feature>
<protein>
    <submittedName>
        <fullName evidence="6">Patatin family protein</fullName>
    </submittedName>
</protein>
<keyword evidence="1 4" id="KW-0378">Hydrolase</keyword>
<dbReference type="PROSITE" id="PS51635">
    <property type="entry name" value="PNPLA"/>
    <property type="match status" value="1"/>
</dbReference>
<evidence type="ECO:0000256" key="2">
    <source>
        <dbReference type="ARBA" id="ARBA00022963"/>
    </source>
</evidence>
<dbReference type="Pfam" id="PF19890">
    <property type="entry name" value="DUF6363"/>
    <property type="match status" value="1"/>
</dbReference>
<dbReference type="InterPro" id="IPR050301">
    <property type="entry name" value="NTE"/>
</dbReference>
<dbReference type="PANTHER" id="PTHR14226:SF25">
    <property type="entry name" value="PHOSPHOESTERASE"/>
    <property type="match status" value="1"/>
</dbReference>
<reference evidence="6 7" key="1">
    <citation type="submission" date="2024-03" db="EMBL/GenBank/DDBJ databases">
        <title>Human intestinal bacterial collection.</title>
        <authorList>
            <person name="Pauvert C."/>
            <person name="Hitch T.C.A."/>
            <person name="Clavel T."/>
        </authorList>
    </citation>
    <scope>NUCLEOTIDE SEQUENCE [LARGE SCALE GENOMIC DNA]</scope>
    <source>
        <strain evidence="6 7">CLA-JM-H16</strain>
    </source>
</reference>
<dbReference type="Pfam" id="PF01734">
    <property type="entry name" value="Patatin"/>
    <property type="match status" value="1"/>
</dbReference>
<dbReference type="SUPFAM" id="SSF52151">
    <property type="entry name" value="FabD/lysophospholipase-like"/>
    <property type="match status" value="1"/>
</dbReference>
<feature type="active site" description="Proton acceptor" evidence="4">
    <location>
        <position position="163"/>
    </location>
</feature>
<organism evidence="6 7">
    <name type="scientific">Blautia aquisgranensis</name>
    <dbReference type="NCBI Taxonomy" id="3133153"/>
    <lineage>
        <taxon>Bacteria</taxon>
        <taxon>Bacillati</taxon>
        <taxon>Bacillota</taxon>
        <taxon>Clostridia</taxon>
        <taxon>Lachnospirales</taxon>
        <taxon>Lachnospiraceae</taxon>
        <taxon>Blautia</taxon>
    </lineage>
</organism>
<comment type="caution">
    <text evidence="6">The sequence shown here is derived from an EMBL/GenBank/DDBJ whole genome shotgun (WGS) entry which is preliminary data.</text>
</comment>
<dbReference type="InterPro" id="IPR002641">
    <property type="entry name" value="PNPLA_dom"/>
</dbReference>
<name>A0ABV1BCK7_9FIRM</name>
<dbReference type="Proteomes" id="UP001473063">
    <property type="component" value="Unassembled WGS sequence"/>
</dbReference>
<dbReference type="InterPro" id="IPR016035">
    <property type="entry name" value="Acyl_Trfase/lysoPLipase"/>
</dbReference>
<keyword evidence="3 4" id="KW-0443">Lipid metabolism</keyword>
<keyword evidence="7" id="KW-1185">Reference proteome</keyword>
<dbReference type="RefSeq" id="WP_178643381.1">
    <property type="nucleotide sequence ID" value="NZ_JBBMEJ010000001.1"/>
</dbReference>
<evidence type="ECO:0000256" key="3">
    <source>
        <dbReference type="ARBA" id="ARBA00023098"/>
    </source>
</evidence>
<feature type="short sequence motif" description="GXGXXG" evidence="4">
    <location>
        <begin position="13"/>
        <end position="18"/>
    </location>
</feature>
<dbReference type="PANTHER" id="PTHR14226">
    <property type="entry name" value="NEUROPATHY TARGET ESTERASE/SWISS CHEESE D.MELANOGASTER"/>
    <property type="match status" value="1"/>
</dbReference>
<proteinExistence type="predicted"/>
<dbReference type="CDD" id="cd07208">
    <property type="entry name" value="Pat_hypo_Ecoli_yjju_like"/>
    <property type="match status" value="1"/>
</dbReference>
<dbReference type="EMBL" id="JBBMEJ010000001">
    <property type="protein sequence ID" value="MEQ2369672.1"/>
    <property type="molecule type" value="Genomic_DNA"/>
</dbReference>
<evidence type="ECO:0000313" key="6">
    <source>
        <dbReference type="EMBL" id="MEQ2369672.1"/>
    </source>
</evidence>
<dbReference type="Gene3D" id="3.40.1090.10">
    <property type="entry name" value="Cytosolic phospholipase A2 catalytic domain"/>
    <property type="match status" value="2"/>
</dbReference>
<evidence type="ECO:0000259" key="5">
    <source>
        <dbReference type="PROSITE" id="PS51635"/>
    </source>
</evidence>
<evidence type="ECO:0000313" key="7">
    <source>
        <dbReference type="Proteomes" id="UP001473063"/>
    </source>
</evidence>
<keyword evidence="2 4" id="KW-0442">Lipid degradation</keyword>
<accession>A0ABV1BCK7</accession>
<evidence type="ECO:0000256" key="4">
    <source>
        <dbReference type="PROSITE-ProRule" id="PRU01161"/>
    </source>
</evidence>
<feature type="short sequence motif" description="DGA/G" evidence="4">
    <location>
        <begin position="163"/>
        <end position="165"/>
    </location>
</feature>
<sequence length="288" mass="33045">MTENNETALVLEGGGNRGVFTAGVLDYLMEQKVKLPYVVGVSAGACNAMDYVSGQIGRTRRCMIVENKEYRYISLKNVVDNRSLFDMDMIFDRYPNEIFPFDFEEYFRSDIECEMVVTNCLTGEAEYLSENQDRKRLMDICRASSSIPGMSPMVMIDGNPCLDGGSADSIPLIHAMKKGHRKNVVILTRNQGYRKKKPGKSKAVYVAAFKKYPNLLNTLLNRYQVYNKTLDLIEKWEKEGHIFVIRPEIETVSRTEQNVEALKGFYNHGYEVMKDHLGELYDYLEKEN</sequence>
<feature type="short sequence motif" description="GXSXG" evidence="4">
    <location>
        <begin position="40"/>
        <end position="44"/>
    </location>
</feature>
<feature type="active site" description="Nucleophile" evidence="4">
    <location>
        <position position="42"/>
    </location>
</feature>
<dbReference type="InterPro" id="IPR037483">
    <property type="entry name" value="YjjU-like"/>
</dbReference>
<dbReference type="InterPro" id="IPR045943">
    <property type="entry name" value="DUF6363"/>
</dbReference>
<gene>
    <name evidence="6" type="ORF">WMO28_01720</name>
</gene>
<evidence type="ECO:0000256" key="1">
    <source>
        <dbReference type="ARBA" id="ARBA00022801"/>
    </source>
</evidence>